<dbReference type="Proteomes" id="UP000316093">
    <property type="component" value="Chromosome"/>
</dbReference>
<dbReference type="GO" id="GO:0006351">
    <property type="term" value="P:DNA-templated transcription"/>
    <property type="evidence" value="ECO:0007669"/>
    <property type="project" value="TreeGrafter"/>
</dbReference>
<keyword evidence="4" id="KW-0804">Transcription</keyword>
<dbReference type="Pfam" id="PF03466">
    <property type="entry name" value="LysR_substrate"/>
    <property type="match status" value="1"/>
</dbReference>
<keyword evidence="2" id="KW-0805">Transcription regulation</keyword>
<proteinExistence type="inferred from homology"/>
<dbReference type="Pfam" id="PF00126">
    <property type="entry name" value="HTH_1"/>
    <property type="match status" value="1"/>
</dbReference>
<gene>
    <name evidence="6" type="ORF">FIV34_00100</name>
</gene>
<dbReference type="InterPro" id="IPR000847">
    <property type="entry name" value="LysR_HTH_N"/>
</dbReference>
<dbReference type="InterPro" id="IPR005119">
    <property type="entry name" value="LysR_subst-bd"/>
</dbReference>
<dbReference type="CDD" id="cd08422">
    <property type="entry name" value="PBP2_CrgA_like"/>
    <property type="match status" value="1"/>
</dbReference>
<reference evidence="6 7" key="1">
    <citation type="submission" date="2019-06" db="EMBL/GenBank/DDBJ databases">
        <title>A complete genome sequence for Luteibacter pinisoli MAH-14.</title>
        <authorList>
            <person name="Baltrus D.A."/>
        </authorList>
    </citation>
    <scope>NUCLEOTIDE SEQUENCE [LARGE SCALE GENOMIC DNA]</scope>
    <source>
        <strain evidence="6 7">MAH-14</strain>
    </source>
</reference>
<evidence type="ECO:0000256" key="3">
    <source>
        <dbReference type="ARBA" id="ARBA00023125"/>
    </source>
</evidence>
<sequence length="293" mass="32242">MRLSDVRIFAVVASSRSLSSAARQLAITPMQVSRRIAALEEELRVRLLQRTTRSVSLTPEGEAFIPYATAMVDADEGARLELGRNQSVVRGHIRLTAPSVFGLEVVLPVVKAMLRQYPEMDVDLDLSDGVVDIVAGGYDMAIRIARLKDSDLIAHRLAPNPRILCASPTYLEKRGTPRVLADLGEHECIGLTRVGKWPFVVDGGIHRIQYAGRFTSSSVDAARSIALDASGIAMLTRWDVRSQLASGRLREIHLDDAAMEQLYIWAIMPSRQHIPARVRVFLEALEASLAVAP</sequence>
<evidence type="ECO:0000256" key="2">
    <source>
        <dbReference type="ARBA" id="ARBA00023015"/>
    </source>
</evidence>
<evidence type="ECO:0000313" key="7">
    <source>
        <dbReference type="Proteomes" id="UP000316093"/>
    </source>
</evidence>
<dbReference type="KEGG" id="lpy:FIV34_00100"/>
<evidence type="ECO:0000256" key="4">
    <source>
        <dbReference type="ARBA" id="ARBA00023163"/>
    </source>
</evidence>
<evidence type="ECO:0000259" key="5">
    <source>
        <dbReference type="PROSITE" id="PS50931"/>
    </source>
</evidence>
<feature type="domain" description="HTH lysR-type" evidence="5">
    <location>
        <begin position="1"/>
        <end position="58"/>
    </location>
</feature>
<organism evidence="6 7">
    <name type="scientific">Luteibacter pinisoli</name>
    <dbReference type="NCBI Taxonomy" id="2589080"/>
    <lineage>
        <taxon>Bacteria</taxon>
        <taxon>Pseudomonadati</taxon>
        <taxon>Pseudomonadota</taxon>
        <taxon>Gammaproteobacteria</taxon>
        <taxon>Lysobacterales</taxon>
        <taxon>Rhodanobacteraceae</taxon>
        <taxon>Luteibacter</taxon>
    </lineage>
</organism>
<dbReference type="FunFam" id="1.10.10.10:FF:000001">
    <property type="entry name" value="LysR family transcriptional regulator"/>
    <property type="match status" value="1"/>
</dbReference>
<comment type="similarity">
    <text evidence="1">Belongs to the LysR transcriptional regulatory family.</text>
</comment>
<keyword evidence="7" id="KW-1185">Reference proteome</keyword>
<dbReference type="InterPro" id="IPR036390">
    <property type="entry name" value="WH_DNA-bd_sf"/>
</dbReference>
<dbReference type="PANTHER" id="PTHR30537:SF5">
    <property type="entry name" value="HTH-TYPE TRANSCRIPTIONAL ACTIVATOR TTDR-RELATED"/>
    <property type="match status" value="1"/>
</dbReference>
<protein>
    <submittedName>
        <fullName evidence="6">LysR family transcriptional regulator</fullName>
    </submittedName>
</protein>
<accession>A0A4Y5YZC2</accession>
<keyword evidence="3" id="KW-0238">DNA-binding</keyword>
<dbReference type="GO" id="GO:0003700">
    <property type="term" value="F:DNA-binding transcription factor activity"/>
    <property type="evidence" value="ECO:0007669"/>
    <property type="project" value="InterPro"/>
</dbReference>
<dbReference type="PROSITE" id="PS50931">
    <property type="entry name" value="HTH_LYSR"/>
    <property type="match status" value="1"/>
</dbReference>
<dbReference type="InterPro" id="IPR036388">
    <property type="entry name" value="WH-like_DNA-bd_sf"/>
</dbReference>
<dbReference type="PANTHER" id="PTHR30537">
    <property type="entry name" value="HTH-TYPE TRANSCRIPTIONAL REGULATOR"/>
    <property type="match status" value="1"/>
</dbReference>
<dbReference type="EMBL" id="CP041046">
    <property type="protein sequence ID" value="QDE37709.1"/>
    <property type="molecule type" value="Genomic_DNA"/>
</dbReference>
<dbReference type="RefSeq" id="WP_139978448.1">
    <property type="nucleotide sequence ID" value="NZ_CP041046.1"/>
</dbReference>
<dbReference type="Gene3D" id="3.40.190.290">
    <property type="match status" value="1"/>
</dbReference>
<dbReference type="SUPFAM" id="SSF46785">
    <property type="entry name" value="Winged helix' DNA-binding domain"/>
    <property type="match status" value="1"/>
</dbReference>
<evidence type="ECO:0000313" key="6">
    <source>
        <dbReference type="EMBL" id="QDE37709.1"/>
    </source>
</evidence>
<dbReference type="Gene3D" id="1.10.10.10">
    <property type="entry name" value="Winged helix-like DNA-binding domain superfamily/Winged helix DNA-binding domain"/>
    <property type="match status" value="1"/>
</dbReference>
<evidence type="ECO:0000256" key="1">
    <source>
        <dbReference type="ARBA" id="ARBA00009437"/>
    </source>
</evidence>
<dbReference type="OrthoDB" id="9810065at2"/>
<dbReference type="AlphaFoldDB" id="A0A4Y5YZC2"/>
<name>A0A4Y5YZC2_9GAMM</name>
<dbReference type="GO" id="GO:0043565">
    <property type="term" value="F:sequence-specific DNA binding"/>
    <property type="evidence" value="ECO:0007669"/>
    <property type="project" value="TreeGrafter"/>
</dbReference>
<dbReference type="SUPFAM" id="SSF53850">
    <property type="entry name" value="Periplasmic binding protein-like II"/>
    <property type="match status" value="1"/>
</dbReference>
<dbReference type="InterPro" id="IPR058163">
    <property type="entry name" value="LysR-type_TF_proteobact-type"/>
</dbReference>